<accession>A0A432W353</accession>
<gene>
    <name evidence="3" type="ORF">CWE08_02610</name>
</gene>
<evidence type="ECO:0000313" key="4">
    <source>
        <dbReference type="Proteomes" id="UP000288395"/>
    </source>
</evidence>
<keyword evidence="4" id="KW-1185">Reference proteome</keyword>
<feature type="domain" description="Beta-lactamase-related" evidence="2">
    <location>
        <begin position="74"/>
        <end position="388"/>
    </location>
</feature>
<organism evidence="3 4">
    <name type="scientific">Aliidiomarina iranensis</name>
    <dbReference type="NCBI Taxonomy" id="1434071"/>
    <lineage>
        <taxon>Bacteria</taxon>
        <taxon>Pseudomonadati</taxon>
        <taxon>Pseudomonadota</taxon>
        <taxon>Gammaproteobacteria</taxon>
        <taxon>Alteromonadales</taxon>
        <taxon>Idiomarinaceae</taxon>
        <taxon>Aliidiomarina</taxon>
    </lineage>
</organism>
<evidence type="ECO:0000256" key="1">
    <source>
        <dbReference type="SAM" id="SignalP"/>
    </source>
</evidence>
<dbReference type="InterPro" id="IPR012338">
    <property type="entry name" value="Beta-lactam/transpept-like"/>
</dbReference>
<protein>
    <submittedName>
        <fullName evidence="3">Serine hydrolase</fullName>
    </submittedName>
</protein>
<dbReference type="Gene3D" id="3.40.710.10">
    <property type="entry name" value="DD-peptidase/beta-lactamase superfamily"/>
    <property type="match status" value="1"/>
</dbReference>
<feature type="signal peptide" evidence="1">
    <location>
        <begin position="1"/>
        <end position="20"/>
    </location>
</feature>
<dbReference type="InterPro" id="IPR001466">
    <property type="entry name" value="Beta-lactam-related"/>
</dbReference>
<feature type="chain" id="PRO_5018976448" evidence="1">
    <location>
        <begin position="21"/>
        <end position="505"/>
    </location>
</feature>
<dbReference type="OrthoDB" id="9799367at2"/>
<dbReference type="InterPro" id="IPR050491">
    <property type="entry name" value="AmpC-like"/>
</dbReference>
<dbReference type="GO" id="GO:0016787">
    <property type="term" value="F:hydrolase activity"/>
    <property type="evidence" value="ECO:0007669"/>
    <property type="project" value="UniProtKB-KW"/>
</dbReference>
<reference evidence="4" key="1">
    <citation type="journal article" date="2018" name="Front. Microbiol.">
        <title>Genome-Based Analysis Reveals the Taxonomy and Diversity of the Family Idiomarinaceae.</title>
        <authorList>
            <person name="Liu Y."/>
            <person name="Lai Q."/>
            <person name="Shao Z."/>
        </authorList>
    </citation>
    <scope>NUCLEOTIDE SEQUENCE [LARGE SCALE GENOMIC DNA]</scope>
    <source>
        <strain evidence="4">GBPy7</strain>
    </source>
</reference>
<keyword evidence="3" id="KW-0378">Hydrolase</keyword>
<dbReference type="Pfam" id="PF00144">
    <property type="entry name" value="Beta-lactamase"/>
    <property type="match status" value="1"/>
</dbReference>
<name>A0A432W353_9GAMM</name>
<dbReference type="EMBL" id="PIPJ01000001">
    <property type="protein sequence ID" value="RUO23556.1"/>
    <property type="molecule type" value="Genomic_DNA"/>
</dbReference>
<dbReference type="PANTHER" id="PTHR46825">
    <property type="entry name" value="D-ALANYL-D-ALANINE-CARBOXYPEPTIDASE/ENDOPEPTIDASE AMPH"/>
    <property type="match status" value="1"/>
</dbReference>
<evidence type="ECO:0000313" key="3">
    <source>
        <dbReference type="EMBL" id="RUO23556.1"/>
    </source>
</evidence>
<dbReference type="AlphaFoldDB" id="A0A432W353"/>
<keyword evidence="1" id="KW-0732">Signal</keyword>
<dbReference type="SUPFAM" id="SSF56601">
    <property type="entry name" value="beta-lactamase/transpeptidase-like"/>
    <property type="match status" value="1"/>
</dbReference>
<dbReference type="RefSeq" id="WP_126765300.1">
    <property type="nucleotide sequence ID" value="NZ_PIPJ01000001.1"/>
</dbReference>
<comment type="caution">
    <text evidence="3">The sequence shown here is derived from an EMBL/GenBank/DDBJ whole genome shotgun (WGS) entry which is preliminary data.</text>
</comment>
<dbReference type="PANTHER" id="PTHR46825:SF12">
    <property type="entry name" value="PENICILLIN-BINDING PROTEIN 4"/>
    <property type="match status" value="1"/>
</dbReference>
<proteinExistence type="predicted"/>
<evidence type="ECO:0000259" key="2">
    <source>
        <dbReference type="Pfam" id="PF00144"/>
    </source>
</evidence>
<dbReference type="Proteomes" id="UP000288395">
    <property type="component" value="Unassembled WGS sequence"/>
</dbReference>
<sequence>MNRYIVPLSLLSVFFTPVVAYPAQNSMSEISEYAEVQQRWSCYTAADAQVREEQVTGGMLPLVVFDGETKPASIETRMDLSNVPALSVAVMHNGKLDWSAAWGQLHTSGADTDCGSLFQSGSIAKPVTLFAALRMETEELIDFDENIENYLSSFNLPEGLQSAENPVTLGNLLSHTAGIARGGYAGYARNESIPTDQQIVRGEAPSNSRKVEVVSVPNTSLAYSGGGYTIVEIALQDQQHKPFEEIMREWLLFPVGMKQADFTVPLPDSSHPHTAHGHQIDGTAIAGGWNNYPEQAAAGLWVTATDLALFLLEIHKGYEGTSSLFTQASIGKLLSNKVENHTYGFRLIGEGDMVFITHYGATEGYRAGITFNLQTGDGAVFLANSNNGANLGEEFFNSVSRTYEWPVFREKKVKRINQSVEVLQSLAGTYVFPNQGWTVSVLTEQDSLRLAFPAGNRLPLVMFPIQGNPLEFAHETGVIANFSGEGADMKIKLFGQTGHRQDLVD</sequence>